<evidence type="ECO:0000313" key="2">
    <source>
        <dbReference type="EMBL" id="WLR42620.1"/>
    </source>
</evidence>
<keyword evidence="3" id="KW-1185">Reference proteome</keyword>
<name>A0ABY9JYF5_9BACI</name>
<proteinExistence type="predicted"/>
<dbReference type="Pfam" id="PF13476">
    <property type="entry name" value="AAA_23"/>
    <property type="match status" value="1"/>
</dbReference>
<dbReference type="SUPFAM" id="SSF52540">
    <property type="entry name" value="P-loop containing nucleoside triphosphate hydrolases"/>
    <property type="match status" value="1"/>
</dbReference>
<dbReference type="InterPro" id="IPR038729">
    <property type="entry name" value="Rad50/SbcC_AAA"/>
</dbReference>
<feature type="domain" description="Rad50/SbcC-type AAA" evidence="1">
    <location>
        <begin position="6"/>
        <end position="255"/>
    </location>
</feature>
<dbReference type="NCBIfam" id="TIGR03185">
    <property type="entry name" value="DNA_S_dndD"/>
    <property type="match status" value="1"/>
</dbReference>
<organism evidence="2 3">
    <name type="scientific">Bacillus carboniphilus</name>
    <dbReference type="NCBI Taxonomy" id="86663"/>
    <lineage>
        <taxon>Bacteria</taxon>
        <taxon>Bacillati</taxon>
        <taxon>Bacillota</taxon>
        <taxon>Bacilli</taxon>
        <taxon>Bacillales</taxon>
        <taxon>Bacillaceae</taxon>
        <taxon>Bacillus</taxon>
    </lineage>
</organism>
<dbReference type="InterPro" id="IPR027417">
    <property type="entry name" value="P-loop_NTPase"/>
</dbReference>
<accession>A0ABY9JYF5</accession>
<dbReference type="RefSeq" id="WP_226542332.1">
    <property type="nucleotide sequence ID" value="NZ_CP129013.1"/>
</dbReference>
<evidence type="ECO:0000313" key="3">
    <source>
        <dbReference type="Proteomes" id="UP001197974"/>
    </source>
</evidence>
<evidence type="ECO:0000259" key="1">
    <source>
        <dbReference type="Pfam" id="PF13476"/>
    </source>
</evidence>
<sequence length="668" mass="78246">MQLQKVIFHNIGVYKGTHEINLTVHPPEKNVILFGGENGSGKTTFLTSIRIALFGAFAFRFATENEKYYQHIFSLLNKAAVNEGANLFQIILEFSETEKYQRNNYRFVRRWKLFNKKPKEQFSIMKNGEYLKEDEKENYHSHLKETIPVELFNMCLFDGEELSRIVNDNRLSEYLESAGKVLFNLYLFETLESDLLQYVKYSKDESQLFQEEEELFLLDKQISDIETNIMELTEEEISINETINKLKELLSSLKRQFEINGGLVKEERDLLQAKVTEIETERKGNSDKLKEFVSTLLPFYLTKDLMFSIEQQMELESSWELRDKLESSLTEKKLNEIINTLKSELSSIPIAQDNAVIQLRKDLLGLFPVPDLKPIHRASFAQKSKVQSMVNIINRLEINDYIGIIESNQQLLEQAKDFRHKIKLNEQTHAFRDIFSEIEEITKEISVLNIKLIELTEKKEASHLKLEETKKIRKLMISRLQEEEKSKGSYIIANKIKELSTKFRIQQQKKKLQDVQIEATRMLNGLMRKKDYVSSLVIDSNTFEVTLYNQSKEEIIKERISSGEKEILLLSIVWAMFKCSRIRLPFIFDTLLGRLDKTHKQTVLSTFIPACGEQVIILSTDSEIDQVHYEIIKPHVANEYTLDFITSEERVEIHNKYFDFDQQEVVKQ</sequence>
<reference evidence="2 3" key="1">
    <citation type="submission" date="2023-06" db="EMBL/GenBank/DDBJ databases">
        <title>Five Gram-positive bacteria isolated from mangrove sediments in Shenzhen, Guangdong, China.</title>
        <authorList>
            <person name="Yu S."/>
            <person name="Zheng W."/>
            <person name="Huang Y."/>
        </authorList>
    </citation>
    <scope>NUCLEOTIDE SEQUENCE [LARGE SCALE GENOMIC DNA]</scope>
    <source>
        <strain evidence="2 3">SaN35-3</strain>
    </source>
</reference>
<dbReference type="InterPro" id="IPR017599">
    <property type="entry name" value="DNA_S_DndD"/>
</dbReference>
<dbReference type="Proteomes" id="UP001197974">
    <property type="component" value="Chromosome"/>
</dbReference>
<protein>
    <submittedName>
        <fullName evidence="2">DNA sulfur modification protein DndD</fullName>
    </submittedName>
</protein>
<dbReference type="Gene3D" id="3.40.50.300">
    <property type="entry name" value="P-loop containing nucleotide triphosphate hydrolases"/>
    <property type="match status" value="2"/>
</dbReference>
<dbReference type="EMBL" id="CP129013">
    <property type="protein sequence ID" value="WLR42620.1"/>
    <property type="molecule type" value="Genomic_DNA"/>
</dbReference>
<gene>
    <name evidence="2" type="primary">dndD</name>
    <name evidence="2" type="ORF">LC087_18385</name>
</gene>